<comment type="subcellular location">
    <subcellularLocation>
        <location evidence="7">Membrane</location>
        <topology evidence="7">Multi-pass membrane protein</topology>
    </subcellularLocation>
</comment>
<dbReference type="Pfam" id="PF04145">
    <property type="entry name" value="Ctr"/>
    <property type="match status" value="1"/>
</dbReference>
<dbReference type="GO" id="GO:0005375">
    <property type="term" value="F:copper ion transmembrane transporter activity"/>
    <property type="evidence" value="ECO:0007669"/>
    <property type="project" value="UniProtKB-UniRule"/>
</dbReference>
<keyword evidence="7" id="KW-0406">Ion transport</keyword>
<sequence length="151" mass="15442">MDHNHSPDAAMAMPAPEQSYTHMTFFWGARAEVLFAGWPGARPGMYALALLLVLALSVALEWLDRRFLAGASAKAGGGTAAAGLIGRTAVHAVRVAVSYVVMLAVMSFNVGILMAAVAGRAAGFLVFRSPPCGGSSSEPGDAAGACHPPAC</sequence>
<comment type="caution">
    <text evidence="8">The sequence shown here is derived from an EMBL/GenBank/DDBJ whole genome shotgun (WGS) entry which is preliminary data.</text>
</comment>
<evidence type="ECO:0000256" key="7">
    <source>
        <dbReference type="RuleBase" id="RU367022"/>
    </source>
</evidence>
<dbReference type="GO" id="GO:0005886">
    <property type="term" value="C:plasma membrane"/>
    <property type="evidence" value="ECO:0007669"/>
    <property type="project" value="TreeGrafter"/>
</dbReference>
<keyword evidence="7" id="KW-0813">Transport</keyword>
<keyword evidence="5 7" id="KW-0186">Copper</keyword>
<dbReference type="InterPro" id="IPR007274">
    <property type="entry name" value="Cop_transporter"/>
</dbReference>
<dbReference type="PANTHER" id="PTHR12483">
    <property type="entry name" value="SOLUTE CARRIER FAMILY 31 COPPER TRANSPORTERS"/>
    <property type="match status" value="1"/>
</dbReference>
<evidence type="ECO:0000256" key="2">
    <source>
        <dbReference type="ARBA" id="ARBA00022692"/>
    </source>
</evidence>
<reference evidence="8" key="1">
    <citation type="journal article" date="2023" name="GigaByte">
        <title>Genome assembly of the bearded iris, Iris pallida Lam.</title>
        <authorList>
            <person name="Bruccoleri R.E."/>
            <person name="Oakeley E.J."/>
            <person name="Faust A.M.E."/>
            <person name="Altorfer M."/>
            <person name="Dessus-Babus S."/>
            <person name="Burckhardt D."/>
            <person name="Oertli M."/>
            <person name="Naumann U."/>
            <person name="Petersen F."/>
            <person name="Wong J."/>
        </authorList>
    </citation>
    <scope>NUCLEOTIDE SEQUENCE</scope>
    <source>
        <strain evidence="8">GSM-AAB239-AS_SAM_17_03QT</strain>
    </source>
</reference>
<dbReference type="EMBL" id="JANAVB010000800">
    <property type="protein sequence ID" value="KAJ6853350.1"/>
    <property type="molecule type" value="Genomic_DNA"/>
</dbReference>
<keyword evidence="3 7" id="KW-0187">Copper transport</keyword>
<evidence type="ECO:0000256" key="5">
    <source>
        <dbReference type="ARBA" id="ARBA00023008"/>
    </source>
</evidence>
<evidence type="ECO:0000313" key="8">
    <source>
        <dbReference type="EMBL" id="KAJ6853350.1"/>
    </source>
</evidence>
<evidence type="ECO:0000313" key="9">
    <source>
        <dbReference type="Proteomes" id="UP001140949"/>
    </source>
</evidence>
<proteinExistence type="inferred from homology"/>
<evidence type="ECO:0000256" key="4">
    <source>
        <dbReference type="ARBA" id="ARBA00022989"/>
    </source>
</evidence>
<evidence type="ECO:0000256" key="1">
    <source>
        <dbReference type="ARBA" id="ARBA00006921"/>
    </source>
</evidence>
<gene>
    <name evidence="8" type="ORF">M6B38_250510</name>
</gene>
<organism evidence="8 9">
    <name type="scientific">Iris pallida</name>
    <name type="common">Sweet iris</name>
    <dbReference type="NCBI Taxonomy" id="29817"/>
    <lineage>
        <taxon>Eukaryota</taxon>
        <taxon>Viridiplantae</taxon>
        <taxon>Streptophyta</taxon>
        <taxon>Embryophyta</taxon>
        <taxon>Tracheophyta</taxon>
        <taxon>Spermatophyta</taxon>
        <taxon>Magnoliopsida</taxon>
        <taxon>Liliopsida</taxon>
        <taxon>Asparagales</taxon>
        <taxon>Iridaceae</taxon>
        <taxon>Iridoideae</taxon>
        <taxon>Irideae</taxon>
        <taxon>Iris</taxon>
    </lineage>
</organism>
<keyword evidence="9" id="KW-1185">Reference proteome</keyword>
<keyword evidence="2 7" id="KW-0812">Transmembrane</keyword>
<keyword evidence="4 7" id="KW-1133">Transmembrane helix</keyword>
<protein>
    <recommendedName>
        <fullName evidence="7">Copper transport protein</fullName>
    </recommendedName>
</protein>
<feature type="transmembrane region" description="Helical" evidence="7">
    <location>
        <begin position="99"/>
        <end position="119"/>
    </location>
</feature>
<reference evidence="8" key="2">
    <citation type="submission" date="2023-04" db="EMBL/GenBank/DDBJ databases">
        <authorList>
            <person name="Bruccoleri R.E."/>
            <person name="Oakeley E.J."/>
            <person name="Faust A.-M."/>
            <person name="Dessus-Babus S."/>
            <person name="Altorfer M."/>
            <person name="Burckhardt D."/>
            <person name="Oertli M."/>
            <person name="Naumann U."/>
            <person name="Petersen F."/>
            <person name="Wong J."/>
        </authorList>
    </citation>
    <scope>NUCLEOTIDE SEQUENCE</scope>
    <source>
        <strain evidence="8">GSM-AAB239-AS_SAM_17_03QT</strain>
        <tissue evidence="8">Leaf</tissue>
    </source>
</reference>
<accession>A0AAX6IJ52</accession>
<evidence type="ECO:0000256" key="3">
    <source>
        <dbReference type="ARBA" id="ARBA00022796"/>
    </source>
</evidence>
<dbReference type="PANTHER" id="PTHR12483:SF117">
    <property type="entry name" value="COPPER TRANSPORTER 3"/>
    <property type="match status" value="1"/>
</dbReference>
<name>A0AAX6IJ52_IRIPA</name>
<evidence type="ECO:0000256" key="6">
    <source>
        <dbReference type="ARBA" id="ARBA00023136"/>
    </source>
</evidence>
<comment type="similarity">
    <text evidence="1 7">Belongs to the copper transporter (Ctr) (TC 1.A.56) family. SLC31A subfamily.</text>
</comment>
<feature type="transmembrane region" description="Helical" evidence="7">
    <location>
        <begin position="44"/>
        <end position="63"/>
    </location>
</feature>
<dbReference type="AlphaFoldDB" id="A0AAX6IJ52"/>
<keyword evidence="6 7" id="KW-0472">Membrane</keyword>
<dbReference type="Proteomes" id="UP001140949">
    <property type="component" value="Unassembled WGS sequence"/>
</dbReference>